<evidence type="ECO:0000313" key="2">
    <source>
        <dbReference type="Proteomes" id="UP000186795"/>
    </source>
</evidence>
<dbReference type="AlphaFoldDB" id="A0A1N7Q0Q7"/>
<dbReference type="EMBL" id="FTOD01000016">
    <property type="protein sequence ID" value="SIT16464.1"/>
    <property type="molecule type" value="Genomic_DNA"/>
</dbReference>
<protein>
    <submittedName>
        <fullName evidence="1">Uncharacterized protein</fullName>
    </submittedName>
</protein>
<gene>
    <name evidence="1" type="ORF">SAMN05421790_11656</name>
</gene>
<proteinExistence type="predicted"/>
<accession>A0A1N7Q0Q7</accession>
<sequence length="148" mass="17714">MKCEYYGHWSLSRGIPDDPLTEEEAKKLHDDREMYVVVFKEGETPKFVVLMQFRTWYCTVLHLNENRRDKILEAYKEMYDMYDKTGIGIPKGIENQIFLRNRKEKYYDKEGWISFLYETSGKYTKVYHSWSGGEYQEADIKASNMLTS</sequence>
<reference evidence="2" key="1">
    <citation type="submission" date="2017-01" db="EMBL/GenBank/DDBJ databases">
        <authorList>
            <person name="Varghese N."/>
            <person name="Submissions S."/>
        </authorList>
    </citation>
    <scope>NUCLEOTIDE SEQUENCE [LARGE SCALE GENOMIC DNA]</scope>
    <source>
        <strain evidence="2">DSM 45196</strain>
    </source>
</reference>
<keyword evidence="2" id="KW-1185">Reference proteome</keyword>
<name>A0A1N7Q0Q7_9BACL</name>
<evidence type="ECO:0000313" key="1">
    <source>
        <dbReference type="EMBL" id="SIT16464.1"/>
    </source>
</evidence>
<organism evidence="1 2">
    <name type="scientific">Kroppenstedtia eburnea</name>
    <dbReference type="NCBI Taxonomy" id="714067"/>
    <lineage>
        <taxon>Bacteria</taxon>
        <taxon>Bacillati</taxon>
        <taxon>Bacillota</taxon>
        <taxon>Bacilli</taxon>
        <taxon>Bacillales</taxon>
        <taxon>Thermoactinomycetaceae</taxon>
        <taxon>Kroppenstedtia</taxon>
    </lineage>
</organism>
<dbReference type="RefSeq" id="WP_234992651.1">
    <property type="nucleotide sequence ID" value="NZ_CP048103.1"/>
</dbReference>
<dbReference type="Proteomes" id="UP000186795">
    <property type="component" value="Unassembled WGS sequence"/>
</dbReference>